<dbReference type="Proteomes" id="UP000076154">
    <property type="component" value="Unassembled WGS sequence"/>
</dbReference>
<dbReference type="PROSITE" id="PS00956">
    <property type="entry name" value="HYDROPHOBIN"/>
    <property type="match status" value="1"/>
</dbReference>
<keyword evidence="4 7" id="KW-0964">Secreted</keyword>
<dbReference type="SMART" id="SM00075">
    <property type="entry name" value="HYDRO"/>
    <property type="match status" value="1"/>
</dbReference>
<evidence type="ECO:0000256" key="3">
    <source>
        <dbReference type="ARBA" id="ARBA00022512"/>
    </source>
</evidence>
<organism evidence="8 9">
    <name type="scientific">Hypsizygus marmoreus</name>
    <name type="common">White beech mushroom</name>
    <name type="synonym">Agaricus marmoreus</name>
    <dbReference type="NCBI Taxonomy" id="39966"/>
    <lineage>
        <taxon>Eukaryota</taxon>
        <taxon>Fungi</taxon>
        <taxon>Dikarya</taxon>
        <taxon>Basidiomycota</taxon>
        <taxon>Agaricomycotina</taxon>
        <taxon>Agaricomycetes</taxon>
        <taxon>Agaricomycetidae</taxon>
        <taxon>Agaricales</taxon>
        <taxon>Tricholomatineae</taxon>
        <taxon>Lyophyllaceae</taxon>
        <taxon>Hypsizygus</taxon>
    </lineage>
</organism>
<evidence type="ECO:0000256" key="1">
    <source>
        <dbReference type="ARBA" id="ARBA00004191"/>
    </source>
</evidence>
<accession>A0A369JK37</accession>
<comment type="caution">
    <text evidence="8">The sequence shown here is derived from an EMBL/GenBank/DDBJ whole genome shotgun (WGS) entry which is preliminary data.</text>
</comment>
<keyword evidence="6 7" id="KW-1015">Disulfide bond</keyword>
<sequence length="111" mass="11295">MFARVSTLLCLALYATASAIPRRSEYESQCNTGSVQCCNSVQNADSQHVGLLAALLGLDLSAITGQVGVTCSPLTAIGLGGNSCTQQPVCCSGNSFKGLIVVGCTPINIGL</sequence>
<keyword evidence="5 7" id="KW-0732">Signal</keyword>
<dbReference type="STRING" id="39966.A0A369JK37"/>
<proteinExistence type="inferred from homology"/>
<evidence type="ECO:0000256" key="4">
    <source>
        <dbReference type="ARBA" id="ARBA00022525"/>
    </source>
</evidence>
<gene>
    <name evidence="8" type="primary">SC1_2</name>
    <name evidence="8" type="ORF">Hypma_011233</name>
</gene>
<evidence type="ECO:0000256" key="6">
    <source>
        <dbReference type="ARBA" id="ARBA00023157"/>
    </source>
</evidence>
<dbReference type="GO" id="GO:0009277">
    <property type="term" value="C:fungal-type cell wall"/>
    <property type="evidence" value="ECO:0007669"/>
    <property type="project" value="InterPro"/>
</dbReference>
<dbReference type="InParanoid" id="A0A369JK37"/>
<feature type="chain" id="PRO_5016481637" description="Hydrophobin" evidence="7">
    <location>
        <begin position="20"/>
        <end position="111"/>
    </location>
</feature>
<reference evidence="8" key="1">
    <citation type="submission" date="2018-04" db="EMBL/GenBank/DDBJ databases">
        <title>Whole genome sequencing of Hypsizygus marmoreus.</title>
        <authorList>
            <person name="Choi I.-G."/>
            <person name="Min B."/>
            <person name="Kim J.-G."/>
            <person name="Kim S."/>
            <person name="Oh Y.-L."/>
            <person name="Kong W.-S."/>
            <person name="Park H."/>
            <person name="Jeong J."/>
            <person name="Song E.-S."/>
        </authorList>
    </citation>
    <scope>NUCLEOTIDE SEQUENCE [LARGE SCALE GENOMIC DNA]</scope>
    <source>
        <strain evidence="8">51987-8</strain>
    </source>
</reference>
<protein>
    <recommendedName>
        <fullName evidence="7">Hydrophobin</fullName>
    </recommendedName>
</protein>
<keyword evidence="3 7" id="KW-0134">Cell wall</keyword>
<dbReference type="Pfam" id="PF01185">
    <property type="entry name" value="Hydrophobin"/>
    <property type="match status" value="1"/>
</dbReference>
<feature type="signal peptide" evidence="7">
    <location>
        <begin position="1"/>
        <end position="19"/>
    </location>
</feature>
<evidence type="ECO:0000256" key="2">
    <source>
        <dbReference type="ARBA" id="ARBA00010446"/>
    </source>
</evidence>
<dbReference type="InterPro" id="IPR001338">
    <property type="entry name" value="Class_I_Hydrophobin"/>
</dbReference>
<evidence type="ECO:0000256" key="5">
    <source>
        <dbReference type="ARBA" id="ARBA00022729"/>
    </source>
</evidence>
<evidence type="ECO:0000256" key="7">
    <source>
        <dbReference type="RuleBase" id="RU365009"/>
    </source>
</evidence>
<dbReference type="OrthoDB" id="4225815at2759"/>
<comment type="similarity">
    <text evidence="2 7">Belongs to the fungal hydrophobin family.</text>
</comment>
<dbReference type="InterPro" id="IPR019778">
    <property type="entry name" value="Class_I_Hydrophobin_CS"/>
</dbReference>
<keyword evidence="9" id="KW-1185">Reference proteome</keyword>
<dbReference type="AlphaFoldDB" id="A0A369JK37"/>
<dbReference type="CDD" id="cd23507">
    <property type="entry name" value="hydrophobin_I"/>
    <property type="match status" value="1"/>
</dbReference>
<dbReference type="GO" id="GO:0005199">
    <property type="term" value="F:structural constituent of cell wall"/>
    <property type="evidence" value="ECO:0007669"/>
    <property type="project" value="InterPro"/>
</dbReference>
<evidence type="ECO:0000313" key="9">
    <source>
        <dbReference type="Proteomes" id="UP000076154"/>
    </source>
</evidence>
<name>A0A369JK37_HYPMA</name>
<comment type="subcellular location">
    <subcellularLocation>
        <location evidence="1 7">Secreted</location>
        <location evidence="1 7">Cell wall</location>
    </subcellularLocation>
</comment>
<dbReference type="EMBL" id="LUEZ02000054">
    <property type="protein sequence ID" value="RDB21692.1"/>
    <property type="molecule type" value="Genomic_DNA"/>
</dbReference>
<evidence type="ECO:0000313" key="8">
    <source>
        <dbReference type="EMBL" id="RDB21692.1"/>
    </source>
</evidence>